<accession>A0A0F9KII2</accession>
<comment type="caution">
    <text evidence="1">The sequence shown here is derived from an EMBL/GenBank/DDBJ whole genome shotgun (WGS) entry which is preliminary data.</text>
</comment>
<gene>
    <name evidence="1" type="ORF">LCGC14_1399200</name>
</gene>
<sequence length="79" mass="9094">MADELIVYDPLPNGQLCWAIAWVAETMPGWWVQHGDGAEARRFFPRKELFPFAPSDVVDWMRKAHAYHACVPRRIVNVG</sequence>
<dbReference type="AlphaFoldDB" id="A0A0F9KII2"/>
<evidence type="ECO:0000313" key="1">
    <source>
        <dbReference type="EMBL" id="KKM74561.1"/>
    </source>
</evidence>
<name>A0A0F9KII2_9ZZZZ</name>
<protein>
    <submittedName>
        <fullName evidence="1">Uncharacterized protein</fullName>
    </submittedName>
</protein>
<dbReference type="EMBL" id="LAZR01009123">
    <property type="protein sequence ID" value="KKM74561.1"/>
    <property type="molecule type" value="Genomic_DNA"/>
</dbReference>
<proteinExistence type="predicted"/>
<organism evidence="1">
    <name type="scientific">marine sediment metagenome</name>
    <dbReference type="NCBI Taxonomy" id="412755"/>
    <lineage>
        <taxon>unclassified sequences</taxon>
        <taxon>metagenomes</taxon>
        <taxon>ecological metagenomes</taxon>
    </lineage>
</organism>
<reference evidence="1" key="1">
    <citation type="journal article" date="2015" name="Nature">
        <title>Complex archaea that bridge the gap between prokaryotes and eukaryotes.</title>
        <authorList>
            <person name="Spang A."/>
            <person name="Saw J.H."/>
            <person name="Jorgensen S.L."/>
            <person name="Zaremba-Niedzwiedzka K."/>
            <person name="Martijn J."/>
            <person name="Lind A.E."/>
            <person name="van Eijk R."/>
            <person name="Schleper C."/>
            <person name="Guy L."/>
            <person name="Ettema T.J."/>
        </authorList>
    </citation>
    <scope>NUCLEOTIDE SEQUENCE</scope>
</reference>